<feature type="transmembrane region" description="Helical" evidence="2">
    <location>
        <begin position="121"/>
        <end position="137"/>
    </location>
</feature>
<keyword evidence="2" id="KW-1133">Transmembrane helix</keyword>
<dbReference type="Proteomes" id="UP000580861">
    <property type="component" value="Unassembled WGS sequence"/>
</dbReference>
<dbReference type="RefSeq" id="WP_184894655.1">
    <property type="nucleotide sequence ID" value="NZ_JACHMX010000001.1"/>
</dbReference>
<keyword evidence="4" id="KW-1185">Reference proteome</keyword>
<keyword evidence="2" id="KW-0472">Membrane</keyword>
<evidence type="ECO:0000313" key="4">
    <source>
        <dbReference type="Proteomes" id="UP000580861"/>
    </source>
</evidence>
<feature type="transmembrane region" description="Helical" evidence="2">
    <location>
        <begin position="144"/>
        <end position="162"/>
    </location>
</feature>
<dbReference type="EMBL" id="JACHMX010000001">
    <property type="protein sequence ID" value="MBB5852293.1"/>
    <property type="molecule type" value="Genomic_DNA"/>
</dbReference>
<proteinExistence type="predicted"/>
<protein>
    <submittedName>
        <fullName evidence="3">Putative anti-sigma-YlaC factor YlaD</fullName>
    </submittedName>
</protein>
<reference evidence="3 4" key="1">
    <citation type="submission" date="2020-08" db="EMBL/GenBank/DDBJ databases">
        <title>Sequencing the genomes of 1000 actinobacteria strains.</title>
        <authorList>
            <person name="Klenk H.-P."/>
        </authorList>
    </citation>
    <scope>NUCLEOTIDE SEQUENCE [LARGE SCALE GENOMIC DNA]</scope>
    <source>
        <strain evidence="3 4">DSM 45272</strain>
    </source>
</reference>
<accession>A0A841AZM8</accession>
<sequence>MKCAEFRESLSCRLDGETETMPEAALARHARACPYCRNWQERAMDLRRLMLIRKAPQIPDLTDRILRIAALPSLERWGLRIALAIVALIQSGLGFGQLIMPETGHGGHAGVTGAAHLGNESAAWNLAVGIGLLWAALRPRTAAGLVPVLAGFVVVLGTVSTIDLISGQVTAERVLSHSLVVVGVGLLIAVRRQVRLPPVPAPGDFIVPADELTSPGFTDVASPQHDHDGSPRLPTGRHQIA</sequence>
<evidence type="ECO:0000256" key="1">
    <source>
        <dbReference type="SAM" id="MobiDB-lite"/>
    </source>
</evidence>
<comment type="caution">
    <text evidence="3">The sequence shown here is derived from an EMBL/GenBank/DDBJ whole genome shotgun (WGS) entry which is preliminary data.</text>
</comment>
<feature type="transmembrane region" description="Helical" evidence="2">
    <location>
        <begin position="77"/>
        <end position="101"/>
    </location>
</feature>
<evidence type="ECO:0000313" key="3">
    <source>
        <dbReference type="EMBL" id="MBB5852293.1"/>
    </source>
</evidence>
<dbReference type="AlphaFoldDB" id="A0A841AZM8"/>
<evidence type="ECO:0000256" key="2">
    <source>
        <dbReference type="SAM" id="Phobius"/>
    </source>
</evidence>
<feature type="region of interest" description="Disordered" evidence="1">
    <location>
        <begin position="217"/>
        <end position="241"/>
    </location>
</feature>
<gene>
    <name evidence="3" type="ORF">HDA45_002380</name>
</gene>
<keyword evidence="2" id="KW-0812">Transmembrane</keyword>
<name>A0A841AZM8_9PSEU</name>
<organism evidence="3 4">
    <name type="scientific">Amycolatopsis umgeniensis</name>
    <dbReference type="NCBI Taxonomy" id="336628"/>
    <lineage>
        <taxon>Bacteria</taxon>
        <taxon>Bacillati</taxon>
        <taxon>Actinomycetota</taxon>
        <taxon>Actinomycetes</taxon>
        <taxon>Pseudonocardiales</taxon>
        <taxon>Pseudonocardiaceae</taxon>
        <taxon>Amycolatopsis</taxon>
    </lineage>
</organism>